<dbReference type="Pfam" id="PF13194">
    <property type="entry name" value="DUF4010"/>
    <property type="match status" value="1"/>
</dbReference>
<protein>
    <submittedName>
        <fullName evidence="10">Uncharacterized protein</fullName>
    </submittedName>
</protein>
<keyword evidence="6 7" id="KW-0472">Membrane</keyword>
<name>A0A2T4JS23_9RHOB</name>
<evidence type="ECO:0000256" key="4">
    <source>
        <dbReference type="ARBA" id="ARBA00022692"/>
    </source>
</evidence>
<accession>A0A2T4JS23</accession>
<evidence type="ECO:0000256" key="7">
    <source>
        <dbReference type="SAM" id="Phobius"/>
    </source>
</evidence>
<feature type="transmembrane region" description="Helical" evidence="7">
    <location>
        <begin position="178"/>
        <end position="196"/>
    </location>
</feature>
<dbReference type="InterPro" id="IPR049177">
    <property type="entry name" value="MgtC_SapB_SrpB_YhiD_N"/>
</dbReference>
<dbReference type="GO" id="GO:0005886">
    <property type="term" value="C:plasma membrane"/>
    <property type="evidence" value="ECO:0007669"/>
    <property type="project" value="UniProtKB-SubCell"/>
</dbReference>
<dbReference type="InterPro" id="IPR025105">
    <property type="entry name" value="DUF4010"/>
</dbReference>
<dbReference type="RefSeq" id="WP_107665036.1">
    <property type="nucleotide sequence ID" value="NZ_PZKG01000097.1"/>
</dbReference>
<dbReference type="PANTHER" id="PTHR39084:SF1">
    <property type="entry name" value="DUF4010 DOMAIN-CONTAINING PROTEIN"/>
    <property type="match status" value="1"/>
</dbReference>
<feature type="transmembrane region" description="Helical" evidence="7">
    <location>
        <begin position="367"/>
        <end position="390"/>
    </location>
</feature>
<evidence type="ECO:0000313" key="11">
    <source>
        <dbReference type="Proteomes" id="UP000241010"/>
    </source>
</evidence>
<dbReference type="PRINTS" id="PR01837">
    <property type="entry name" value="MGTCSAPBPROT"/>
</dbReference>
<evidence type="ECO:0000259" key="8">
    <source>
        <dbReference type="Pfam" id="PF02308"/>
    </source>
</evidence>
<keyword evidence="3" id="KW-1003">Cell membrane</keyword>
<dbReference type="EMBL" id="PZKG01000097">
    <property type="protein sequence ID" value="PTE20563.1"/>
    <property type="molecule type" value="Genomic_DNA"/>
</dbReference>
<dbReference type="Pfam" id="PF02308">
    <property type="entry name" value="MgtC"/>
    <property type="match status" value="1"/>
</dbReference>
<comment type="caution">
    <text evidence="10">The sequence shown here is derived from an EMBL/GenBank/DDBJ whole genome shotgun (WGS) entry which is preliminary data.</text>
</comment>
<feature type="transmembrane region" description="Helical" evidence="7">
    <location>
        <begin position="64"/>
        <end position="82"/>
    </location>
</feature>
<feature type="transmembrane region" description="Helical" evidence="7">
    <location>
        <begin position="38"/>
        <end position="58"/>
    </location>
</feature>
<dbReference type="InterPro" id="IPR003416">
    <property type="entry name" value="MgtC/SapB/SrpB/YhiD_fam"/>
</dbReference>
<feature type="transmembrane region" description="Helical" evidence="7">
    <location>
        <begin position="145"/>
        <end position="163"/>
    </location>
</feature>
<comment type="similarity">
    <text evidence="2">Belongs to the MgtC/SapB family.</text>
</comment>
<keyword evidence="11" id="KW-1185">Reference proteome</keyword>
<evidence type="ECO:0000313" key="10">
    <source>
        <dbReference type="EMBL" id="PTE20563.1"/>
    </source>
</evidence>
<evidence type="ECO:0000256" key="5">
    <source>
        <dbReference type="ARBA" id="ARBA00022989"/>
    </source>
</evidence>
<evidence type="ECO:0000256" key="1">
    <source>
        <dbReference type="ARBA" id="ARBA00004651"/>
    </source>
</evidence>
<feature type="transmembrane region" description="Helical" evidence="7">
    <location>
        <begin position="115"/>
        <end position="133"/>
    </location>
</feature>
<keyword evidence="5 7" id="KW-1133">Transmembrane helix</keyword>
<evidence type="ECO:0000256" key="2">
    <source>
        <dbReference type="ARBA" id="ARBA00009298"/>
    </source>
</evidence>
<evidence type="ECO:0000256" key="3">
    <source>
        <dbReference type="ARBA" id="ARBA00022475"/>
    </source>
</evidence>
<dbReference type="Proteomes" id="UP000241010">
    <property type="component" value="Unassembled WGS sequence"/>
</dbReference>
<feature type="transmembrane region" description="Helical" evidence="7">
    <location>
        <begin position="268"/>
        <end position="290"/>
    </location>
</feature>
<reference evidence="10 11" key="1">
    <citation type="submission" date="2018-03" db="EMBL/GenBank/DDBJ databases">
        <title>Cereibacter changlensis.</title>
        <authorList>
            <person name="Meyer T.E."/>
            <person name="Miller S."/>
            <person name="Lodha T."/>
            <person name="Gandham S."/>
            <person name="Chintalapati S."/>
            <person name="Chintalapati V.R."/>
        </authorList>
    </citation>
    <scope>NUCLEOTIDE SEQUENCE [LARGE SCALE GENOMIC DNA]</scope>
    <source>
        <strain evidence="10 11">JA139</strain>
    </source>
</reference>
<feature type="transmembrane region" description="Helical" evidence="7">
    <location>
        <begin position="397"/>
        <end position="417"/>
    </location>
</feature>
<dbReference type="AlphaFoldDB" id="A0A2T4JS23"/>
<feature type="transmembrane region" description="Helical" evidence="7">
    <location>
        <begin position="89"/>
        <end position="109"/>
    </location>
</feature>
<feature type="transmembrane region" description="Helical" evidence="7">
    <location>
        <begin position="237"/>
        <end position="256"/>
    </location>
</feature>
<keyword evidence="4 7" id="KW-0812">Transmembrane</keyword>
<dbReference type="PANTHER" id="PTHR39084">
    <property type="entry name" value="MEMBRANE PROTEIN-RELATED"/>
    <property type="match status" value="1"/>
</dbReference>
<proteinExistence type="inferred from homology"/>
<feature type="transmembrane region" description="Helical" evidence="7">
    <location>
        <begin position="203"/>
        <end position="225"/>
    </location>
</feature>
<evidence type="ECO:0000259" key="9">
    <source>
        <dbReference type="Pfam" id="PF13194"/>
    </source>
</evidence>
<dbReference type="OrthoDB" id="9813718at2"/>
<feature type="domain" description="DUF4010" evidence="9">
    <location>
        <begin position="183"/>
        <end position="391"/>
    </location>
</feature>
<comment type="subcellular location">
    <subcellularLocation>
        <location evidence="1">Cell membrane</location>
        <topology evidence="1">Multi-pass membrane protein</topology>
    </subcellularLocation>
</comment>
<feature type="transmembrane region" description="Helical" evidence="7">
    <location>
        <begin position="6"/>
        <end position="26"/>
    </location>
</feature>
<evidence type="ECO:0000256" key="6">
    <source>
        <dbReference type="ARBA" id="ARBA00023136"/>
    </source>
</evidence>
<organism evidence="10 11">
    <name type="scientific">Cereibacter changlensis JA139</name>
    <dbReference type="NCBI Taxonomy" id="1188249"/>
    <lineage>
        <taxon>Bacteria</taxon>
        <taxon>Pseudomonadati</taxon>
        <taxon>Pseudomonadota</taxon>
        <taxon>Alphaproteobacteria</taxon>
        <taxon>Rhodobacterales</taxon>
        <taxon>Paracoccaceae</taxon>
        <taxon>Cereibacter</taxon>
    </lineage>
</organism>
<gene>
    <name evidence="10" type="ORF">C5F48_16855</name>
</gene>
<sequence>MPDLDIFSRLAVALAIGLMVGIERGWKARDAGDNDRAAGLRTFGLSGLMGGVAGALSLPLGPSILAAALLSYAGALGAFTWLEAQRKGNLSATTLVAGLLTFLLGAMATVGEARAAIAAAVSMTVVLALRSQLHRWLAALTWPEIRAGLILLVMTFLLLPLLPDRPVDPWQAVNPHEVWLLAIMLALISFTGYIAVRIFGERMGVLVTAIAGGLASSTATTLTFARLGREQPQAVDLLAGGILISGAVMALRVLAIASALNPALGAPLAAALGAAALTLAASALLLVFGAGGALPGDRRARLTIGNPLEVGASLKLSAFVVAITMGSQLARTVWGDAGVLGLAALSGLADVDAITLSMARLDAATGLAAQAILLAVAVNTASKACLAGWVGGRAIGLRTGLASALAVAAALLARYWAG</sequence>
<feature type="domain" description="MgtC/SapB/SrpB/YhiD N-terminal" evidence="8">
    <location>
        <begin position="10"/>
        <end position="135"/>
    </location>
</feature>